<dbReference type="InterPro" id="IPR035647">
    <property type="entry name" value="EFG_III/V"/>
</dbReference>
<reference evidence="10" key="1">
    <citation type="submission" date="2016-10" db="EMBL/GenBank/DDBJ databases">
        <authorList>
            <person name="Varghese N."/>
            <person name="Submissions S."/>
        </authorList>
    </citation>
    <scope>NUCLEOTIDE SEQUENCE [LARGE SCALE GENOMIC DNA]</scope>
    <source>
        <strain evidence="10">CGMCC 1.10789</strain>
    </source>
</reference>
<dbReference type="Pfam" id="PF03764">
    <property type="entry name" value="EFG_IV"/>
    <property type="match status" value="1"/>
</dbReference>
<dbReference type="GO" id="GO:0003746">
    <property type="term" value="F:translation elongation factor activity"/>
    <property type="evidence" value="ECO:0007669"/>
    <property type="project" value="UniProtKB-KW"/>
</dbReference>
<evidence type="ECO:0000313" key="10">
    <source>
        <dbReference type="Proteomes" id="UP000199328"/>
    </source>
</evidence>
<keyword evidence="10" id="KW-1185">Reference proteome</keyword>
<dbReference type="STRING" id="990712.SAMN05216257_105127"/>
<evidence type="ECO:0000256" key="3">
    <source>
        <dbReference type="ARBA" id="ARBA00022768"/>
    </source>
</evidence>
<dbReference type="RefSeq" id="WP_092500722.1">
    <property type="nucleotide sequence ID" value="NZ_FNFV01000005.1"/>
</dbReference>
<dbReference type="AlphaFoldDB" id="A0A1G9FC50"/>
<evidence type="ECO:0000256" key="2">
    <source>
        <dbReference type="ARBA" id="ARBA00022741"/>
    </source>
</evidence>
<dbReference type="PANTHER" id="PTHR43261">
    <property type="entry name" value="TRANSLATION ELONGATION FACTOR G-RELATED"/>
    <property type="match status" value="1"/>
</dbReference>
<evidence type="ECO:0000256" key="4">
    <source>
        <dbReference type="ARBA" id="ARBA00022917"/>
    </source>
</evidence>
<dbReference type="SUPFAM" id="SSF54980">
    <property type="entry name" value="EF-G C-terminal domain-like"/>
    <property type="match status" value="2"/>
</dbReference>
<dbReference type="InterPro" id="IPR047872">
    <property type="entry name" value="EFG_IV"/>
</dbReference>
<evidence type="ECO:0000256" key="6">
    <source>
        <dbReference type="ARBA" id="ARBA00024731"/>
    </source>
</evidence>
<dbReference type="InterPro" id="IPR000795">
    <property type="entry name" value="T_Tr_GTP-bd_dom"/>
</dbReference>
<keyword evidence="3 9" id="KW-0251">Elongation factor</keyword>
<protein>
    <recommendedName>
        <fullName evidence="1">Elongation factor G</fullName>
    </recommendedName>
</protein>
<feature type="domain" description="Elongation factor EFG" evidence="7">
    <location>
        <begin position="546"/>
        <end position="636"/>
    </location>
</feature>
<evidence type="ECO:0000259" key="8">
    <source>
        <dbReference type="SMART" id="SM00889"/>
    </source>
</evidence>
<dbReference type="Proteomes" id="UP000199328">
    <property type="component" value="Unassembled WGS sequence"/>
</dbReference>
<dbReference type="GO" id="GO:0005525">
    <property type="term" value="F:GTP binding"/>
    <property type="evidence" value="ECO:0007669"/>
    <property type="project" value="UniProtKB-KW"/>
</dbReference>
<evidence type="ECO:0000256" key="5">
    <source>
        <dbReference type="ARBA" id="ARBA00023134"/>
    </source>
</evidence>
<name>A0A1G9FC50_9RHOB</name>
<dbReference type="InterPro" id="IPR000640">
    <property type="entry name" value="EFG_V-like"/>
</dbReference>
<dbReference type="CDD" id="cd01434">
    <property type="entry name" value="EFG_mtEFG1_IV"/>
    <property type="match status" value="1"/>
</dbReference>
<evidence type="ECO:0000313" key="9">
    <source>
        <dbReference type="EMBL" id="SDK85979.1"/>
    </source>
</evidence>
<dbReference type="PANTHER" id="PTHR43261:SF7">
    <property type="entry name" value="ELONGATION FACTOR G-LIKE PROTEIN"/>
    <property type="match status" value="1"/>
</dbReference>
<dbReference type="GO" id="GO:0097216">
    <property type="term" value="F:guanosine tetraphosphate binding"/>
    <property type="evidence" value="ECO:0007669"/>
    <property type="project" value="UniProtKB-ARBA"/>
</dbReference>
<dbReference type="InterPro" id="IPR005517">
    <property type="entry name" value="Transl_elong_EFG/EF2_IV"/>
</dbReference>
<dbReference type="Pfam" id="PF00009">
    <property type="entry name" value="GTP_EFTU"/>
    <property type="match status" value="1"/>
</dbReference>
<evidence type="ECO:0000256" key="1">
    <source>
        <dbReference type="ARBA" id="ARBA00017872"/>
    </source>
</evidence>
<proteinExistence type="predicted"/>
<organism evidence="9 10">
    <name type="scientific">Meinhardsimonia xiamenensis</name>
    <dbReference type="NCBI Taxonomy" id="990712"/>
    <lineage>
        <taxon>Bacteria</taxon>
        <taxon>Pseudomonadati</taxon>
        <taxon>Pseudomonadota</taxon>
        <taxon>Alphaproteobacteria</taxon>
        <taxon>Rhodobacterales</taxon>
        <taxon>Paracoccaceae</taxon>
        <taxon>Meinhardsimonia</taxon>
    </lineage>
</organism>
<dbReference type="Gene3D" id="3.30.70.870">
    <property type="entry name" value="Elongation Factor G (Translational Gtpase), domain 3"/>
    <property type="match status" value="1"/>
</dbReference>
<keyword evidence="5" id="KW-0342">GTP-binding</keyword>
<dbReference type="InterPro" id="IPR035649">
    <property type="entry name" value="EFG_V"/>
</dbReference>
<dbReference type="InterPro" id="IPR027417">
    <property type="entry name" value="P-loop_NTPase"/>
</dbReference>
<dbReference type="OrthoDB" id="9802948at2"/>
<dbReference type="Gene3D" id="3.40.50.300">
    <property type="entry name" value="P-loop containing nucleotide triphosphate hydrolases"/>
    <property type="match status" value="1"/>
</dbReference>
<dbReference type="SMART" id="SM00838">
    <property type="entry name" value="EFG_C"/>
    <property type="match status" value="1"/>
</dbReference>
<dbReference type="Gene3D" id="3.30.230.10">
    <property type="match status" value="1"/>
</dbReference>
<dbReference type="GO" id="GO:0032790">
    <property type="term" value="P:ribosome disassembly"/>
    <property type="evidence" value="ECO:0007669"/>
    <property type="project" value="TreeGrafter"/>
</dbReference>
<dbReference type="EMBL" id="FNFV01000005">
    <property type="protein sequence ID" value="SDK85979.1"/>
    <property type="molecule type" value="Genomic_DNA"/>
</dbReference>
<dbReference type="Pfam" id="PF14492">
    <property type="entry name" value="EFG_III"/>
    <property type="match status" value="1"/>
</dbReference>
<gene>
    <name evidence="9" type="ORF">SAMN05216257_105127</name>
</gene>
<keyword evidence="2" id="KW-0547">Nucleotide-binding</keyword>
<dbReference type="SUPFAM" id="SSF52540">
    <property type="entry name" value="P-loop containing nucleoside triphosphate hydrolases"/>
    <property type="match status" value="1"/>
</dbReference>
<dbReference type="NCBIfam" id="NF009379">
    <property type="entry name" value="PRK12740.1-3"/>
    <property type="match status" value="1"/>
</dbReference>
<dbReference type="SMART" id="SM00889">
    <property type="entry name" value="EFG_IV"/>
    <property type="match status" value="1"/>
</dbReference>
<feature type="domain" description="Translation elongation factor EFG/EF2" evidence="8">
    <location>
        <begin position="427"/>
        <end position="544"/>
    </location>
</feature>
<evidence type="ECO:0000259" key="7">
    <source>
        <dbReference type="SMART" id="SM00838"/>
    </source>
</evidence>
<dbReference type="CDD" id="cd03713">
    <property type="entry name" value="EFG_mtEFG_C"/>
    <property type="match status" value="1"/>
</dbReference>
<accession>A0A1G9FC50</accession>
<keyword evidence="4" id="KW-0648">Protein biosynthesis</keyword>
<dbReference type="Gene3D" id="3.30.70.240">
    <property type="match status" value="1"/>
</dbReference>
<sequence>MRCFVVMGPSQSGKTTLIEAMAGLEGQPVRHAESEDPLTTVSFTYLGEPWVGIDIAGGPENLGFAGQALGGADAAIICVPAEAGAAVLAAPYIRLVEEAGTPCLLFINRMDEAKDRVRDIASALQGFARHALVLRQVPIREGDKVVGAVDLISERAWEYQEGQPSKLVGLPEAALDREQEARAELLEHLADFDDHLLEELIEDKAPPTEELFEITRKVLAENRVMPVFLGAASHMNGVNRLMKALRHEAPGVEITRERVTGGEGALAVGLHGAMRKHVGKTVMIRALDEGVSAGKPLGGGTLSSMTALDGKTPLERLAPGEIGLAVKSDHLNPGHLFDAEGARPLPAWSRGHPPSLARLLLPESDKDEARLSAALARLAEIEPGLELGTDQATGHTVVRLQGPMHLRRVLTLLDKEFGVRVREAPVGASYRETISRPVAKHYRHRKQSGGAGQFADVVLEVRPAPRGAGFSFDEVVKGGAVPRNYIPAVEQGARDALAEGPLGFPVIDISVTLTDGKSHSVDSSDFAFRTAGRMGVKEALAEAGPVLLQPIDRVTFHIPSQFSGALVQLVSSLKGQVLGFDANPDAPGWDIFNALIPAAAHDEIDRALGGATQGTGWYEAEFDHYEELHGRAAEAVTRARAEAQA</sequence>
<dbReference type="InterPro" id="IPR014721">
    <property type="entry name" value="Ribsml_uS5_D2-typ_fold_subgr"/>
</dbReference>
<dbReference type="Pfam" id="PF00679">
    <property type="entry name" value="EFG_C"/>
    <property type="match status" value="1"/>
</dbReference>
<dbReference type="SUPFAM" id="SSF54211">
    <property type="entry name" value="Ribosomal protein S5 domain 2-like"/>
    <property type="match status" value="1"/>
</dbReference>
<dbReference type="InterPro" id="IPR041095">
    <property type="entry name" value="EFG_II"/>
</dbReference>
<dbReference type="InterPro" id="IPR020568">
    <property type="entry name" value="Ribosomal_Su5_D2-typ_SF"/>
</dbReference>
<comment type="function">
    <text evidence="6">Catalyzes the GTP-dependent ribosomal translocation step during translation elongation. During this step, the ribosome changes from the pre-translocational (PRE) to the post-translocational (POST) state as the newly formed A-site-bound peptidyl-tRNA and P-site-bound deacylated tRNA move to the P and E sites, respectively. Catalyzes the coordinated movement of the two tRNA molecules, the mRNA and conformational changes in the ribosome.</text>
</comment>
<dbReference type="GO" id="GO:0003924">
    <property type="term" value="F:GTPase activity"/>
    <property type="evidence" value="ECO:0007669"/>
    <property type="project" value="InterPro"/>
</dbReference>